<sequence length="462" mass="50984">MTMLDLLVKNGLTYVDGVFKKCDVGVKDGKIACVAECGILGEAKRVIEAEGKYVIPGGIDTHVHIRSPGHDDREDFYTGTMSAAQGGCTTILEHPISTPPQYNKEILDNRKNIARDKCVVDYAFYGAAGGEFPEEITEIAKEGIVAYKSFLHQAPEGREKEFVGLTMANDAEILVGMREIAKTGLMMASHAENNDLITYNIAKMRAEGHTKPLDHCKSRPPITEYSTVAKLIMFAKETGCTLELAHMSTVESMELARKARFEGQKVFVETCPHYLLLDETALEKYGPFARCNPPLRPKETVEKLWDYVNDGTIDFIGSDHGPFLLSEKEQGNEDIFKAFCGAPGVDLRLPLMLDAAARGKTTIERVVELLCVNPARCFNIYPQKGTISAGADADLVVFDMNDTTVVDRNKSYSKARETARIFDGWELGCKLNYTVVRGRVLMEDGVVDPDCAGYGQLVTPQK</sequence>
<dbReference type="EC" id="3.5.2.5" evidence="6"/>
<dbReference type="InterPro" id="IPR011059">
    <property type="entry name" value="Metal-dep_hydrolase_composite"/>
</dbReference>
<comment type="subunit">
    <text evidence="5">Homotetramer.</text>
</comment>
<keyword evidence="12" id="KW-1185">Reference proteome</keyword>
<dbReference type="GO" id="GO:0006145">
    <property type="term" value="P:purine nucleobase catabolic process"/>
    <property type="evidence" value="ECO:0007669"/>
    <property type="project" value="TreeGrafter"/>
</dbReference>
<evidence type="ECO:0000256" key="6">
    <source>
        <dbReference type="ARBA" id="ARBA00012863"/>
    </source>
</evidence>
<comment type="caution">
    <text evidence="11">The sequence shown here is derived from an EMBL/GenBank/DDBJ whole genome shotgun (WGS) entry which is preliminary data.</text>
</comment>
<dbReference type="SUPFAM" id="SSF51338">
    <property type="entry name" value="Composite domain of metallo-dependent hydrolases"/>
    <property type="match status" value="1"/>
</dbReference>
<dbReference type="Gene3D" id="3.20.20.140">
    <property type="entry name" value="Metal-dependent hydrolases"/>
    <property type="match status" value="1"/>
</dbReference>
<evidence type="ECO:0000256" key="9">
    <source>
        <dbReference type="ARBA" id="ARBA00022833"/>
    </source>
</evidence>
<dbReference type="GO" id="GO:0005737">
    <property type="term" value="C:cytoplasm"/>
    <property type="evidence" value="ECO:0007669"/>
    <property type="project" value="TreeGrafter"/>
</dbReference>
<comment type="similarity">
    <text evidence="3">Belongs to the metallo-dependent hydrolases superfamily. Hydantoinase/dihydropyrimidinase family.</text>
</comment>
<reference evidence="11" key="1">
    <citation type="submission" date="2020-08" db="EMBL/GenBank/DDBJ databases">
        <title>Genome public.</title>
        <authorList>
            <person name="Liu C."/>
            <person name="Sun Q."/>
        </authorList>
    </citation>
    <scope>NUCLEOTIDE SEQUENCE</scope>
    <source>
        <strain evidence="11">NSJ-23</strain>
    </source>
</reference>
<evidence type="ECO:0000256" key="1">
    <source>
        <dbReference type="ARBA" id="ARBA00001947"/>
    </source>
</evidence>
<comment type="cofactor">
    <cofactor evidence="1">
        <name>Zn(2+)</name>
        <dbReference type="ChEBI" id="CHEBI:29105"/>
    </cofactor>
</comment>
<protein>
    <recommendedName>
        <fullName evidence="6">allantoinase</fullName>
        <ecNumber evidence="6">3.5.2.5</ecNumber>
    </recommendedName>
</protein>
<dbReference type="InterPro" id="IPR032466">
    <property type="entry name" value="Metal_Hydrolase"/>
</dbReference>
<dbReference type="GO" id="GO:0008270">
    <property type="term" value="F:zinc ion binding"/>
    <property type="evidence" value="ECO:0007669"/>
    <property type="project" value="InterPro"/>
</dbReference>
<dbReference type="AlphaFoldDB" id="A0A8J6M7L3"/>
<feature type="domain" description="Amidohydrolase-related" evidence="10">
    <location>
        <begin position="53"/>
        <end position="440"/>
    </location>
</feature>
<name>A0A8J6M7L3_9FIRM</name>
<organism evidence="11 12">
    <name type="scientific">Flintibacter hominis</name>
    <dbReference type="NCBI Taxonomy" id="2763048"/>
    <lineage>
        <taxon>Bacteria</taxon>
        <taxon>Bacillati</taxon>
        <taxon>Bacillota</taxon>
        <taxon>Clostridia</taxon>
        <taxon>Eubacteriales</taxon>
        <taxon>Flintibacter</taxon>
    </lineage>
</organism>
<dbReference type="SUPFAM" id="SSF51556">
    <property type="entry name" value="Metallo-dependent hydrolases"/>
    <property type="match status" value="1"/>
</dbReference>
<keyword evidence="8 11" id="KW-0378">Hydrolase</keyword>
<evidence type="ECO:0000313" key="11">
    <source>
        <dbReference type="EMBL" id="MBC5721672.1"/>
    </source>
</evidence>
<dbReference type="NCBIfam" id="TIGR03178">
    <property type="entry name" value="allantoinase"/>
    <property type="match status" value="1"/>
</dbReference>
<dbReference type="Pfam" id="PF01979">
    <property type="entry name" value="Amidohydro_1"/>
    <property type="match status" value="1"/>
</dbReference>
<dbReference type="InterPro" id="IPR006680">
    <property type="entry name" value="Amidohydro-rel"/>
</dbReference>
<dbReference type="Gene3D" id="2.30.40.10">
    <property type="entry name" value="Urease, subunit C, domain 1"/>
    <property type="match status" value="1"/>
</dbReference>
<gene>
    <name evidence="11" type="primary">allB</name>
    <name evidence="11" type="ORF">H8S11_02390</name>
</gene>
<evidence type="ECO:0000256" key="3">
    <source>
        <dbReference type="ARBA" id="ARBA00008829"/>
    </source>
</evidence>
<evidence type="ECO:0000256" key="7">
    <source>
        <dbReference type="ARBA" id="ARBA00022723"/>
    </source>
</evidence>
<evidence type="ECO:0000259" key="10">
    <source>
        <dbReference type="Pfam" id="PF01979"/>
    </source>
</evidence>
<evidence type="ECO:0000256" key="8">
    <source>
        <dbReference type="ARBA" id="ARBA00022801"/>
    </source>
</evidence>
<dbReference type="FunFam" id="3.20.20.140:FF:000174">
    <property type="entry name" value="Dihydropyrimidinase-related protein 2"/>
    <property type="match status" value="1"/>
</dbReference>
<dbReference type="InterPro" id="IPR017593">
    <property type="entry name" value="Allantoinase"/>
</dbReference>
<comment type="pathway">
    <text evidence="2">Nitrogen metabolism; (S)-allantoin degradation; allantoate from (S)-allantoin: step 1/1.</text>
</comment>
<proteinExistence type="inferred from homology"/>
<evidence type="ECO:0000313" key="12">
    <source>
        <dbReference type="Proteomes" id="UP000628736"/>
    </source>
</evidence>
<accession>A0A8J6M7L3</accession>
<dbReference type="PANTHER" id="PTHR43668">
    <property type="entry name" value="ALLANTOINASE"/>
    <property type="match status" value="1"/>
</dbReference>
<dbReference type="EMBL" id="JACOPO010000001">
    <property type="protein sequence ID" value="MBC5721672.1"/>
    <property type="molecule type" value="Genomic_DNA"/>
</dbReference>
<dbReference type="GO" id="GO:0004038">
    <property type="term" value="F:allantoinase activity"/>
    <property type="evidence" value="ECO:0007669"/>
    <property type="project" value="UniProtKB-EC"/>
</dbReference>
<evidence type="ECO:0000256" key="2">
    <source>
        <dbReference type="ARBA" id="ARBA00004968"/>
    </source>
</evidence>
<keyword evidence="9" id="KW-0862">Zinc</keyword>
<evidence type="ECO:0000256" key="5">
    <source>
        <dbReference type="ARBA" id="ARBA00011881"/>
    </source>
</evidence>
<evidence type="ECO:0000256" key="4">
    <source>
        <dbReference type="ARBA" id="ARBA00010368"/>
    </source>
</evidence>
<dbReference type="InterPro" id="IPR050138">
    <property type="entry name" value="DHOase/Allantoinase_Hydrolase"/>
</dbReference>
<keyword evidence="7" id="KW-0479">Metal-binding</keyword>
<dbReference type="NCBIfam" id="TIGR00857">
    <property type="entry name" value="pyrC_multi"/>
    <property type="match status" value="1"/>
</dbReference>
<dbReference type="GO" id="GO:0050897">
    <property type="term" value="F:cobalt ion binding"/>
    <property type="evidence" value="ECO:0007669"/>
    <property type="project" value="InterPro"/>
</dbReference>
<dbReference type="PANTHER" id="PTHR43668:SF2">
    <property type="entry name" value="ALLANTOINASE"/>
    <property type="match status" value="1"/>
</dbReference>
<comment type="similarity">
    <text evidence="4">Belongs to the metallo-dependent hydrolases superfamily. Allantoinase family.</text>
</comment>
<dbReference type="GO" id="GO:0000256">
    <property type="term" value="P:allantoin catabolic process"/>
    <property type="evidence" value="ECO:0007669"/>
    <property type="project" value="InterPro"/>
</dbReference>
<dbReference type="Proteomes" id="UP000628736">
    <property type="component" value="Unassembled WGS sequence"/>
</dbReference>